<proteinExistence type="predicted"/>
<name>A0ABP8K6B9_9BACT</name>
<accession>A0ABP8K6B9</accession>
<feature type="transmembrane region" description="Helical" evidence="2">
    <location>
        <begin position="302"/>
        <end position="323"/>
    </location>
</feature>
<dbReference type="PANTHER" id="PTHR30590">
    <property type="entry name" value="INNER MEMBRANE PROTEIN"/>
    <property type="match status" value="1"/>
</dbReference>
<protein>
    <submittedName>
        <fullName evidence="4">DUF418 domain-containing protein</fullName>
    </submittedName>
</protein>
<sequence length="471" mass="53135">MQNQPTSAPHTEAPSGVAPSSAAPSTAAPTVAPVAQSDRILLIDILRGVALLGILLMNIPTFSMPDNFIEAFTQNPDSTNFWVFTGITVLFEGKMRALFSFVFGVGVLLFLAKKEQTNRSAVRLYYRRMGWLIVFGLVHAYLLLWFGDILYGYGVCGLLLYLFRKVRPLYLALGVPLIAIVGFVGSTLFNQNIAQKHLAYLDAIRAQQTGVVLTASQTQALADWRELEKTMLPNQEDAARNTALMKGSYSSVAKRVRPLSFLFQTTYLPFLLPDVLALMLLGMALYKWGFLSGAWPTRRYRLTMLVGYGLGLPLVCFSVYYALQHTPTREAALAYNDTHPISWVSLIYPVQRILLVLAHSSAIILIVRAGLLKGLTRRLAAVGQMAFTNYIMHTLVCTLFFYGYGLNYFAELQYYQLFYLVGVIWIVQLYLSPLWLKYFRFGPLEWLWRSLTYWKWQPMQRNAPVPALPAV</sequence>
<feature type="transmembrane region" description="Helical" evidence="2">
    <location>
        <begin position="267"/>
        <end position="290"/>
    </location>
</feature>
<feature type="transmembrane region" description="Helical" evidence="2">
    <location>
        <begin position="124"/>
        <end position="142"/>
    </location>
</feature>
<gene>
    <name evidence="4" type="ORF">GCM10023187_14890</name>
</gene>
<dbReference type="Pfam" id="PF04235">
    <property type="entry name" value="DUF418"/>
    <property type="match status" value="1"/>
</dbReference>
<comment type="caution">
    <text evidence="4">The sequence shown here is derived from an EMBL/GenBank/DDBJ whole genome shotgun (WGS) entry which is preliminary data.</text>
</comment>
<feature type="transmembrane region" description="Helical" evidence="2">
    <location>
        <begin position="170"/>
        <end position="189"/>
    </location>
</feature>
<feature type="transmembrane region" description="Helical" evidence="2">
    <location>
        <begin position="343"/>
        <end position="367"/>
    </location>
</feature>
<keyword evidence="2" id="KW-0472">Membrane</keyword>
<dbReference type="InterPro" id="IPR052529">
    <property type="entry name" value="Bact_Transport_Assoc"/>
</dbReference>
<evidence type="ECO:0000256" key="2">
    <source>
        <dbReference type="SAM" id="Phobius"/>
    </source>
</evidence>
<organism evidence="4 5">
    <name type="scientific">Nibrella viscosa</name>
    <dbReference type="NCBI Taxonomy" id="1084524"/>
    <lineage>
        <taxon>Bacteria</taxon>
        <taxon>Pseudomonadati</taxon>
        <taxon>Bacteroidota</taxon>
        <taxon>Cytophagia</taxon>
        <taxon>Cytophagales</taxon>
        <taxon>Spirosomataceae</taxon>
        <taxon>Nibrella</taxon>
    </lineage>
</organism>
<keyword evidence="2" id="KW-0812">Transmembrane</keyword>
<dbReference type="RefSeq" id="WP_345265525.1">
    <property type="nucleotide sequence ID" value="NZ_BAABHB010000002.1"/>
</dbReference>
<feature type="transmembrane region" description="Helical" evidence="2">
    <location>
        <begin position="81"/>
        <end position="112"/>
    </location>
</feature>
<feature type="transmembrane region" description="Helical" evidence="2">
    <location>
        <begin position="379"/>
        <end position="402"/>
    </location>
</feature>
<feature type="compositionally biased region" description="Low complexity" evidence="1">
    <location>
        <begin position="13"/>
        <end position="24"/>
    </location>
</feature>
<dbReference type="Proteomes" id="UP001500936">
    <property type="component" value="Unassembled WGS sequence"/>
</dbReference>
<feature type="transmembrane region" description="Helical" evidence="2">
    <location>
        <begin position="414"/>
        <end position="436"/>
    </location>
</feature>
<dbReference type="InterPro" id="IPR007349">
    <property type="entry name" value="DUF418"/>
</dbReference>
<evidence type="ECO:0000313" key="5">
    <source>
        <dbReference type="Proteomes" id="UP001500936"/>
    </source>
</evidence>
<feature type="domain" description="DUF418" evidence="3">
    <location>
        <begin position="285"/>
        <end position="455"/>
    </location>
</feature>
<evidence type="ECO:0000256" key="1">
    <source>
        <dbReference type="SAM" id="MobiDB-lite"/>
    </source>
</evidence>
<feature type="region of interest" description="Disordered" evidence="1">
    <location>
        <begin position="1"/>
        <end position="24"/>
    </location>
</feature>
<evidence type="ECO:0000313" key="4">
    <source>
        <dbReference type="EMBL" id="GAA4401075.1"/>
    </source>
</evidence>
<dbReference type="EMBL" id="BAABHB010000002">
    <property type="protein sequence ID" value="GAA4401075.1"/>
    <property type="molecule type" value="Genomic_DNA"/>
</dbReference>
<feature type="transmembrane region" description="Helical" evidence="2">
    <location>
        <begin position="40"/>
        <end position="61"/>
    </location>
</feature>
<reference evidence="5" key="1">
    <citation type="journal article" date="2019" name="Int. J. Syst. Evol. Microbiol.">
        <title>The Global Catalogue of Microorganisms (GCM) 10K type strain sequencing project: providing services to taxonomists for standard genome sequencing and annotation.</title>
        <authorList>
            <consortium name="The Broad Institute Genomics Platform"/>
            <consortium name="The Broad Institute Genome Sequencing Center for Infectious Disease"/>
            <person name="Wu L."/>
            <person name="Ma J."/>
        </authorList>
    </citation>
    <scope>NUCLEOTIDE SEQUENCE [LARGE SCALE GENOMIC DNA]</scope>
    <source>
        <strain evidence="5">JCM 17925</strain>
    </source>
</reference>
<keyword evidence="5" id="KW-1185">Reference proteome</keyword>
<keyword evidence="2" id="KW-1133">Transmembrane helix</keyword>
<dbReference type="PANTHER" id="PTHR30590:SF2">
    <property type="entry name" value="INNER MEMBRANE PROTEIN"/>
    <property type="match status" value="1"/>
</dbReference>
<evidence type="ECO:0000259" key="3">
    <source>
        <dbReference type="Pfam" id="PF04235"/>
    </source>
</evidence>